<evidence type="ECO:0000313" key="3">
    <source>
        <dbReference type="EMBL" id="KIH56372.1"/>
    </source>
</evidence>
<dbReference type="AlphaFoldDB" id="A0A0C2D2Y9"/>
<reference evidence="3 4" key="1">
    <citation type="submission" date="2013-12" db="EMBL/GenBank/DDBJ databases">
        <title>Draft genome of the parsitic nematode Ancylostoma duodenale.</title>
        <authorList>
            <person name="Mitreva M."/>
        </authorList>
    </citation>
    <scope>NUCLEOTIDE SEQUENCE [LARGE SCALE GENOMIC DNA]</scope>
    <source>
        <strain evidence="3 4">Zhejiang</strain>
    </source>
</reference>
<sequence>MPTGLETLKPTENHPLEPDLPAGRGESVLKHTGKRKKATMLKKVEISNFVADNEIREAAGLKKIKSKRQWPSAPPAYRVPSEEPIRKGVRKEKKPTVMKKKILKAREHNEPTCSSNNNTSFSSTSLDESVIELLKKLKKQKDAMHEENPTRARTMRTFVCGLHECLKHVKAGNVKCVVLARNLDAEVTSGIVLVQ</sequence>
<accession>A0A0C2D2Y9</accession>
<dbReference type="InterPro" id="IPR004038">
    <property type="entry name" value="Ribosomal_eL8/eL30/eS12/Gad45"/>
</dbReference>
<proteinExistence type="predicted"/>
<protein>
    <recommendedName>
        <fullName evidence="2">Ribosomal protein eL8/eL30/eS12/Gadd45 domain-containing protein</fullName>
    </recommendedName>
</protein>
<dbReference type="InterPro" id="IPR029064">
    <property type="entry name" value="Ribosomal_eL30-like_sf"/>
</dbReference>
<organism evidence="3 4">
    <name type="scientific">Ancylostoma duodenale</name>
    <dbReference type="NCBI Taxonomy" id="51022"/>
    <lineage>
        <taxon>Eukaryota</taxon>
        <taxon>Metazoa</taxon>
        <taxon>Ecdysozoa</taxon>
        <taxon>Nematoda</taxon>
        <taxon>Chromadorea</taxon>
        <taxon>Rhabditida</taxon>
        <taxon>Rhabditina</taxon>
        <taxon>Rhabditomorpha</taxon>
        <taxon>Strongyloidea</taxon>
        <taxon>Ancylostomatidae</taxon>
        <taxon>Ancylostomatinae</taxon>
        <taxon>Ancylostoma</taxon>
    </lineage>
</organism>
<dbReference type="Gene3D" id="3.30.1330.30">
    <property type="match status" value="1"/>
</dbReference>
<evidence type="ECO:0000313" key="4">
    <source>
        <dbReference type="Proteomes" id="UP000054047"/>
    </source>
</evidence>
<dbReference type="EMBL" id="KN735837">
    <property type="protein sequence ID" value="KIH56372.1"/>
    <property type="molecule type" value="Genomic_DNA"/>
</dbReference>
<keyword evidence="4" id="KW-1185">Reference proteome</keyword>
<feature type="domain" description="Ribosomal protein eL8/eL30/eS12/Gadd45" evidence="2">
    <location>
        <begin position="151"/>
        <end position="186"/>
    </location>
</feature>
<name>A0A0C2D2Y9_9BILA</name>
<dbReference type="OrthoDB" id="263617at2759"/>
<evidence type="ECO:0000256" key="1">
    <source>
        <dbReference type="SAM" id="MobiDB-lite"/>
    </source>
</evidence>
<gene>
    <name evidence="3" type="ORF">ANCDUO_13447</name>
</gene>
<dbReference type="Pfam" id="PF01248">
    <property type="entry name" value="Ribosomal_L7Ae"/>
    <property type="match status" value="1"/>
</dbReference>
<dbReference type="SUPFAM" id="SSF55315">
    <property type="entry name" value="L30e-like"/>
    <property type="match status" value="1"/>
</dbReference>
<evidence type="ECO:0000259" key="2">
    <source>
        <dbReference type="Pfam" id="PF01248"/>
    </source>
</evidence>
<feature type="region of interest" description="Disordered" evidence="1">
    <location>
        <begin position="1"/>
        <end position="34"/>
    </location>
</feature>
<dbReference type="Proteomes" id="UP000054047">
    <property type="component" value="Unassembled WGS sequence"/>
</dbReference>